<comment type="similarity">
    <text evidence="1">Belongs to the FGGY kinase family.</text>
</comment>
<dbReference type="PIRSF" id="PIRSF000538">
    <property type="entry name" value="GlpK"/>
    <property type="match status" value="1"/>
</dbReference>
<dbReference type="CDD" id="cd07805">
    <property type="entry name" value="ASKHA_NBD_FGGY_CvXK-like"/>
    <property type="match status" value="1"/>
</dbReference>
<dbReference type="InterPro" id="IPR050406">
    <property type="entry name" value="FGGY_Carb_Kinase"/>
</dbReference>
<dbReference type="Pfam" id="PF02782">
    <property type="entry name" value="FGGY_C"/>
    <property type="match status" value="1"/>
</dbReference>
<keyword evidence="7" id="KW-1185">Reference proteome</keyword>
<evidence type="ECO:0000259" key="4">
    <source>
        <dbReference type="Pfam" id="PF00370"/>
    </source>
</evidence>
<gene>
    <name evidence="6" type="ORF">SAMN02746019_00024290</name>
</gene>
<dbReference type="SUPFAM" id="SSF53067">
    <property type="entry name" value="Actin-like ATPase domain"/>
    <property type="match status" value="2"/>
</dbReference>
<dbReference type="Pfam" id="PF00370">
    <property type="entry name" value="FGGY_N"/>
    <property type="match status" value="1"/>
</dbReference>
<dbReference type="Gene3D" id="3.30.420.40">
    <property type="match status" value="2"/>
</dbReference>
<keyword evidence="2" id="KW-0808">Transferase</keyword>
<dbReference type="InterPro" id="IPR018485">
    <property type="entry name" value="FGGY_C"/>
</dbReference>
<dbReference type="InterPro" id="IPR000577">
    <property type="entry name" value="Carb_kinase_FGGY"/>
</dbReference>
<organism evidence="6 7">
    <name type="scientific">Thermoflexus hugenholtzii JAD2</name>
    <dbReference type="NCBI Taxonomy" id="877466"/>
    <lineage>
        <taxon>Bacteria</taxon>
        <taxon>Bacillati</taxon>
        <taxon>Chloroflexota</taxon>
        <taxon>Thermoflexia</taxon>
        <taxon>Thermoflexales</taxon>
        <taxon>Thermoflexaceae</taxon>
        <taxon>Thermoflexus</taxon>
    </lineage>
</organism>
<name>A0A212QG17_9CHLR</name>
<evidence type="ECO:0000256" key="2">
    <source>
        <dbReference type="ARBA" id="ARBA00022679"/>
    </source>
</evidence>
<proteinExistence type="inferred from homology"/>
<evidence type="ECO:0000313" key="7">
    <source>
        <dbReference type="Proteomes" id="UP000197025"/>
    </source>
</evidence>
<feature type="domain" description="Carbohydrate kinase FGGY C-terminal" evidence="5">
    <location>
        <begin position="277"/>
        <end position="467"/>
    </location>
</feature>
<dbReference type="Proteomes" id="UP000197025">
    <property type="component" value="Unassembled WGS sequence"/>
</dbReference>
<dbReference type="InterPro" id="IPR043129">
    <property type="entry name" value="ATPase_NBD"/>
</dbReference>
<dbReference type="GO" id="GO:0005975">
    <property type="term" value="P:carbohydrate metabolic process"/>
    <property type="evidence" value="ECO:0007669"/>
    <property type="project" value="InterPro"/>
</dbReference>
<evidence type="ECO:0000313" key="6">
    <source>
        <dbReference type="EMBL" id="SNB58314.1"/>
    </source>
</evidence>
<sequence length="524" mass="58318">MPGERWILTMDLGTTGPKVGLVSTQGELLAWEKEPTRLSLLSDGGAEQDPHEWWEAIRRATHRLLEGIPEARERIVAIGCTGMWSTLVPVDREGAPLTPAILWMDARGAPEVEEMFGGFPSVAGYRLDRLILWIRLTGGVPGHSGKDSFAHLLYLRRRRPEVYRETWKFLEAKDYLNLRLTGCAAASYDSVALFWLTDNRDILRIDYHPALLRTAGVDREKLPDLRKAVEILGPLRPEAARDLDLRPGIPVIVGTPDVQAGAVGSGAVADEAPHLYLGTSSWLTCHVPFRRVDLLRNMTTLPSAIPGRYFIANEQETAGACLQVLGRLLQDPTATAPLPEPLLDALAAQAPPGSGGLLFTPWLYGERTPVEDSALRGGFFNLSLETQREHLVRAVFEGVAYNTRWLLEAVEAFLRHRVEDIRFIGGGARSAVWGQIMADVLNRTIHTVQEPQLAALRGVALLATVALGELTWAEIPERVPIAATFRPDPAHRARYDALFREFLALYRATRGIYRRLHRRRSLFV</sequence>
<feature type="domain" description="Carbohydrate kinase FGGY N-terminal" evidence="4">
    <location>
        <begin position="7"/>
        <end position="264"/>
    </location>
</feature>
<protein>
    <submittedName>
        <fullName evidence="6">Xylulokinase</fullName>
    </submittedName>
</protein>
<evidence type="ECO:0000256" key="3">
    <source>
        <dbReference type="ARBA" id="ARBA00022777"/>
    </source>
</evidence>
<reference evidence="7" key="1">
    <citation type="submission" date="2017-06" db="EMBL/GenBank/DDBJ databases">
        <authorList>
            <person name="Varghese N."/>
            <person name="Submissions S."/>
        </authorList>
    </citation>
    <scope>NUCLEOTIDE SEQUENCE [LARGE SCALE GENOMIC DNA]</scope>
    <source>
        <strain evidence="7">JAD2</strain>
    </source>
</reference>
<dbReference type="InParanoid" id="A0A212QG17"/>
<dbReference type="InterPro" id="IPR018484">
    <property type="entry name" value="FGGY_N"/>
</dbReference>
<dbReference type="PANTHER" id="PTHR43095:SF5">
    <property type="entry name" value="XYLULOSE KINASE"/>
    <property type="match status" value="1"/>
</dbReference>
<dbReference type="PANTHER" id="PTHR43095">
    <property type="entry name" value="SUGAR KINASE"/>
    <property type="match status" value="1"/>
</dbReference>
<dbReference type="GO" id="GO:0016301">
    <property type="term" value="F:kinase activity"/>
    <property type="evidence" value="ECO:0007669"/>
    <property type="project" value="UniProtKB-KW"/>
</dbReference>
<dbReference type="EMBL" id="FYEK01000005">
    <property type="protein sequence ID" value="SNB58314.1"/>
    <property type="molecule type" value="Genomic_DNA"/>
</dbReference>
<dbReference type="RefSeq" id="WP_200808040.1">
    <property type="nucleotide sequence ID" value="NZ_FYEK01000005.1"/>
</dbReference>
<keyword evidence="3 6" id="KW-0418">Kinase</keyword>
<evidence type="ECO:0000259" key="5">
    <source>
        <dbReference type="Pfam" id="PF02782"/>
    </source>
</evidence>
<accession>A0A212QG17</accession>
<evidence type="ECO:0000256" key="1">
    <source>
        <dbReference type="ARBA" id="ARBA00009156"/>
    </source>
</evidence>
<dbReference type="AlphaFoldDB" id="A0A212QG17"/>